<keyword evidence="2" id="KW-1133">Transmembrane helix</keyword>
<dbReference type="PROSITE" id="PS50042">
    <property type="entry name" value="CNMP_BINDING_3"/>
    <property type="match status" value="1"/>
</dbReference>
<feature type="transmembrane region" description="Helical" evidence="2">
    <location>
        <begin position="93"/>
        <end position="114"/>
    </location>
</feature>
<dbReference type="GO" id="GO:0005886">
    <property type="term" value="C:plasma membrane"/>
    <property type="evidence" value="ECO:0007669"/>
    <property type="project" value="TreeGrafter"/>
</dbReference>
<feature type="compositionally biased region" description="Basic and acidic residues" evidence="1">
    <location>
        <begin position="1"/>
        <end position="17"/>
    </location>
</feature>
<feature type="region of interest" description="Disordered" evidence="1">
    <location>
        <begin position="688"/>
        <end position="747"/>
    </location>
</feature>
<protein>
    <recommendedName>
        <fullName evidence="3">Cyclic nucleotide-binding domain-containing protein</fullName>
    </recommendedName>
</protein>
<feature type="transmembrane region" description="Helical" evidence="2">
    <location>
        <begin position="265"/>
        <end position="283"/>
    </location>
</feature>
<comment type="caution">
    <text evidence="4">The sequence shown here is derived from an EMBL/GenBank/DDBJ whole genome shotgun (WGS) entry which is preliminary data.</text>
</comment>
<dbReference type="InterPro" id="IPR018490">
    <property type="entry name" value="cNMP-bd_dom_sf"/>
</dbReference>
<dbReference type="InterPro" id="IPR050818">
    <property type="entry name" value="KCNH_animal-type"/>
</dbReference>
<feature type="compositionally biased region" description="Basic residues" evidence="1">
    <location>
        <begin position="692"/>
        <end position="702"/>
    </location>
</feature>
<dbReference type="GO" id="GO:0042391">
    <property type="term" value="P:regulation of membrane potential"/>
    <property type="evidence" value="ECO:0007669"/>
    <property type="project" value="TreeGrafter"/>
</dbReference>
<dbReference type="Gene3D" id="1.10.287.70">
    <property type="match status" value="1"/>
</dbReference>
<keyword evidence="2" id="KW-0472">Membrane</keyword>
<evidence type="ECO:0000313" key="6">
    <source>
        <dbReference type="EMBL" id="RHY93739.1"/>
    </source>
</evidence>
<dbReference type="Gene3D" id="1.10.287.630">
    <property type="entry name" value="Helix hairpin bin"/>
    <property type="match status" value="1"/>
</dbReference>
<dbReference type="SUPFAM" id="SSF51206">
    <property type="entry name" value="cAMP-binding domain-like"/>
    <property type="match status" value="1"/>
</dbReference>
<accession>A0A396ZWW0</accession>
<dbReference type="EMBL" id="QUTB01006679">
    <property type="protein sequence ID" value="RHY48993.1"/>
    <property type="molecule type" value="Genomic_DNA"/>
</dbReference>
<gene>
    <name evidence="4" type="ORF">DYB25_006796</name>
    <name evidence="6" type="ORF">DYB31_006999</name>
    <name evidence="5" type="ORF">DYB34_007419</name>
</gene>
<feature type="compositionally biased region" description="Basic and acidic residues" evidence="1">
    <location>
        <begin position="703"/>
        <end position="734"/>
    </location>
</feature>
<evidence type="ECO:0000259" key="3">
    <source>
        <dbReference type="PROSITE" id="PS50042"/>
    </source>
</evidence>
<dbReference type="Proteomes" id="UP000283543">
    <property type="component" value="Unassembled WGS sequence"/>
</dbReference>
<dbReference type="EMBL" id="QUTA01010838">
    <property type="protein sequence ID" value="RHX99115.1"/>
    <property type="molecule type" value="Genomic_DNA"/>
</dbReference>
<dbReference type="GO" id="GO:0005249">
    <property type="term" value="F:voltage-gated potassium channel activity"/>
    <property type="evidence" value="ECO:0007669"/>
    <property type="project" value="TreeGrafter"/>
</dbReference>
<evidence type="ECO:0000313" key="7">
    <source>
        <dbReference type="Proteomes" id="UP000266196"/>
    </source>
</evidence>
<dbReference type="Pfam" id="PF00027">
    <property type="entry name" value="cNMP_binding"/>
    <property type="match status" value="1"/>
</dbReference>
<dbReference type="VEuPathDB" id="FungiDB:H257_05814"/>
<evidence type="ECO:0000256" key="2">
    <source>
        <dbReference type="SAM" id="Phobius"/>
    </source>
</evidence>
<dbReference type="Proteomes" id="UP000266239">
    <property type="component" value="Unassembled WGS sequence"/>
</dbReference>
<evidence type="ECO:0000313" key="8">
    <source>
        <dbReference type="Proteomes" id="UP000266239"/>
    </source>
</evidence>
<dbReference type="AlphaFoldDB" id="A0A396ZWW0"/>
<evidence type="ECO:0000313" key="9">
    <source>
        <dbReference type="Proteomes" id="UP000283543"/>
    </source>
</evidence>
<dbReference type="SMART" id="SM00100">
    <property type="entry name" value="cNMP"/>
    <property type="match status" value="1"/>
</dbReference>
<organism evidence="4 8">
    <name type="scientific">Aphanomyces astaci</name>
    <name type="common">Crayfish plague agent</name>
    <dbReference type="NCBI Taxonomy" id="112090"/>
    <lineage>
        <taxon>Eukaryota</taxon>
        <taxon>Sar</taxon>
        <taxon>Stramenopiles</taxon>
        <taxon>Oomycota</taxon>
        <taxon>Saprolegniomycetes</taxon>
        <taxon>Saprolegniales</taxon>
        <taxon>Verrucalvaceae</taxon>
        <taxon>Aphanomyces</taxon>
    </lineage>
</organism>
<keyword evidence="2" id="KW-0812">Transmembrane</keyword>
<dbReference type="InterPro" id="IPR014710">
    <property type="entry name" value="RmlC-like_jellyroll"/>
</dbReference>
<dbReference type="EMBL" id="QUTE01017293">
    <property type="protein sequence ID" value="RHY93739.1"/>
    <property type="molecule type" value="Genomic_DNA"/>
</dbReference>
<feature type="region of interest" description="Disordered" evidence="1">
    <location>
        <begin position="1"/>
        <end position="31"/>
    </location>
</feature>
<feature type="transmembrane region" description="Helical" evidence="2">
    <location>
        <begin position="313"/>
        <end position="338"/>
    </location>
</feature>
<dbReference type="SUPFAM" id="SSF81324">
    <property type="entry name" value="Voltage-gated potassium channels"/>
    <property type="match status" value="1"/>
</dbReference>
<feature type="transmembrane region" description="Helical" evidence="2">
    <location>
        <begin position="126"/>
        <end position="145"/>
    </location>
</feature>
<dbReference type="CDD" id="cd00038">
    <property type="entry name" value="CAP_ED"/>
    <property type="match status" value="1"/>
</dbReference>
<dbReference type="InterPro" id="IPR000595">
    <property type="entry name" value="cNMP-bd_dom"/>
</dbReference>
<evidence type="ECO:0000256" key="1">
    <source>
        <dbReference type="SAM" id="MobiDB-lite"/>
    </source>
</evidence>
<dbReference type="PANTHER" id="PTHR10217:SF435">
    <property type="entry name" value="POTASSIUM VOLTAGE-GATED CHANNEL PROTEIN EAG"/>
    <property type="match status" value="1"/>
</dbReference>
<feature type="transmembrane region" description="Helical" evidence="2">
    <location>
        <begin position="227"/>
        <end position="245"/>
    </location>
</feature>
<evidence type="ECO:0000313" key="5">
    <source>
        <dbReference type="EMBL" id="RHY48993.1"/>
    </source>
</evidence>
<reference evidence="7 8" key="1">
    <citation type="submission" date="2018-08" db="EMBL/GenBank/DDBJ databases">
        <title>Aphanomyces genome sequencing and annotation.</title>
        <authorList>
            <person name="Minardi D."/>
            <person name="Oidtmann B."/>
            <person name="Van Der Giezen M."/>
            <person name="Studholme D.J."/>
        </authorList>
    </citation>
    <scope>NUCLEOTIDE SEQUENCE [LARGE SCALE GENOMIC DNA]</scope>
    <source>
        <strain evidence="6 7">197901</strain>
        <strain evidence="5 9">Si</strain>
        <strain evidence="4 8">Yx</strain>
    </source>
</reference>
<dbReference type="PANTHER" id="PTHR10217">
    <property type="entry name" value="VOLTAGE AND LIGAND GATED POTASSIUM CHANNEL"/>
    <property type="match status" value="1"/>
</dbReference>
<sequence length="763" mass="86782">MEKVMPRSTGGRDRPESKPSMTDDVLPPLQVVPPPPKLKQKRISFSMWRQAEVIPAVNRVSLQVTAEERKKLEQGLEEDAIRFMWTPDSQLRLSWDALIAVVTVFFAYRLPYSLAFESDVDFQEQAWSIAFNSIANVLYIIDVVANFRTGYRSDVEVVLDPKQVAINYAKTWFLVDVAGSIPFELFIKTGDSGIERKAVKTSLKYLKIPKLFRLARIIRFVRKHMQFMYAFQLSFLYISVVHWIACLGPSMLTLDVSEYVPFSRYGIFLYISVTALFDLGKYVPIANQPLIRIDPFSPDWTCRMEGFPADEQIILAALSVFGFFLVCLVSASITAIFVSQTSRASEYQEKIQSVMADLKALQVPRELRLAAKNYYEMLWRVKKTSDRYEKFIYEDQDLSPTIRAEIALHIHRRAIAVVPLFKGCTDDCLATVVMRLKTHLYMAHDVIFHRGEPGRSMLIIIRGKVKIIGPDNRTLVAVLKEGSFFGEIGLLQNTTRSCTVVASTFCEMKSLAQADAEVIFSLYPHILERLYRESDRRKRDNSSKNSFCSIKVLDNAHTVDKESIDQFDARYSGSRSLREGKAVSPGEAKSSILMNLDDKNASNFWTTDDGARQRASPDGTRCYTFSHISGVLQSMMICRRCLASARTMDRTMESLANLRMDVDDLKDMLGTVLGNQKLLVEKLSELEARSTTHGHHAHRKRTKETPDHHVPLKKEGSLKRRDLLHMTGESDRSIKLNGTGSNGTNEDDKVVNRLMVELERPKT</sequence>
<feature type="domain" description="Cyclic nucleotide-binding" evidence="3">
    <location>
        <begin position="420"/>
        <end position="537"/>
    </location>
</feature>
<evidence type="ECO:0000313" key="4">
    <source>
        <dbReference type="EMBL" id="RHX99115.1"/>
    </source>
</evidence>
<name>A0A396ZWW0_APHAT</name>
<proteinExistence type="predicted"/>
<dbReference type="Proteomes" id="UP000266196">
    <property type="component" value="Unassembled WGS sequence"/>
</dbReference>
<dbReference type="Gene3D" id="2.60.120.10">
    <property type="entry name" value="Jelly Rolls"/>
    <property type="match status" value="1"/>
</dbReference>